<evidence type="ECO:0000256" key="2">
    <source>
        <dbReference type="RuleBase" id="RU004328"/>
    </source>
</evidence>
<dbReference type="Proteomes" id="UP000232638">
    <property type="component" value="Chromosome"/>
</dbReference>
<dbReference type="PANTHER" id="PTHR11240">
    <property type="entry name" value="RIBONUCLEASE T2"/>
    <property type="match status" value="1"/>
</dbReference>
<evidence type="ECO:0000256" key="3">
    <source>
        <dbReference type="SAM" id="MobiDB-lite"/>
    </source>
</evidence>
<dbReference type="InterPro" id="IPR001568">
    <property type="entry name" value="RNase_T2-like"/>
</dbReference>
<dbReference type="InterPro" id="IPR036430">
    <property type="entry name" value="RNase_T2-like_sf"/>
</dbReference>
<feature type="signal peptide" evidence="4">
    <location>
        <begin position="1"/>
        <end position="24"/>
    </location>
</feature>
<dbReference type="PROSITE" id="PS00530">
    <property type="entry name" value="RNASE_T2_1"/>
    <property type="match status" value="1"/>
</dbReference>
<dbReference type="Gene3D" id="3.90.730.10">
    <property type="entry name" value="Ribonuclease T2-like"/>
    <property type="match status" value="1"/>
</dbReference>
<dbReference type="OrthoDB" id="4720638at2"/>
<dbReference type="InterPro" id="IPR018188">
    <property type="entry name" value="RNase_T2_His_AS_1"/>
</dbReference>
<evidence type="ECO:0000313" key="5">
    <source>
        <dbReference type="EMBL" id="AUB82538.1"/>
    </source>
</evidence>
<dbReference type="GO" id="GO:0006401">
    <property type="term" value="P:RNA catabolic process"/>
    <property type="evidence" value="ECO:0007669"/>
    <property type="project" value="TreeGrafter"/>
</dbReference>
<protein>
    <submittedName>
        <fullName evidence="5">Ribonuclease T(2)</fullName>
    </submittedName>
</protein>
<feature type="region of interest" description="Disordered" evidence="3">
    <location>
        <begin position="100"/>
        <end position="126"/>
    </location>
</feature>
<comment type="similarity">
    <text evidence="1 2">Belongs to the RNase T2 family.</text>
</comment>
<dbReference type="AlphaFoldDB" id="A0A2K8UAD1"/>
<evidence type="ECO:0000256" key="1">
    <source>
        <dbReference type="ARBA" id="ARBA00007469"/>
    </source>
</evidence>
<dbReference type="EMBL" id="CP020370">
    <property type="protein sequence ID" value="AUB82538.1"/>
    <property type="molecule type" value="Genomic_DNA"/>
</dbReference>
<dbReference type="GO" id="GO:0033897">
    <property type="term" value="F:ribonuclease T2 activity"/>
    <property type="evidence" value="ECO:0007669"/>
    <property type="project" value="InterPro"/>
</dbReference>
<dbReference type="RefSeq" id="WP_100920264.1">
    <property type="nucleotide sequence ID" value="NZ_CP020370.1"/>
</dbReference>
<feature type="chain" id="PRO_5014622890" evidence="4">
    <location>
        <begin position="25"/>
        <end position="347"/>
    </location>
</feature>
<reference evidence="5 6" key="1">
    <citation type="submission" date="2017-03" db="EMBL/GenBank/DDBJ databases">
        <title>Complete genome sequence of Candidatus 'Thiodictyon syntrophicum' sp. nov. strain Cad16T, a photolithoautotroph purple sulfur bacterium isolated from an alpine meromictic lake.</title>
        <authorList>
            <person name="Luedin S.M."/>
            <person name="Pothier J.F."/>
            <person name="Danza F."/>
            <person name="Storelli N."/>
            <person name="Wittwer M."/>
            <person name="Tonolla M."/>
        </authorList>
    </citation>
    <scope>NUCLEOTIDE SEQUENCE [LARGE SCALE GENOMIC DNA]</scope>
    <source>
        <strain evidence="5 6">Cad16T</strain>
    </source>
</reference>
<dbReference type="GO" id="GO:0003723">
    <property type="term" value="F:RNA binding"/>
    <property type="evidence" value="ECO:0007669"/>
    <property type="project" value="InterPro"/>
</dbReference>
<dbReference type="PANTHER" id="PTHR11240:SF22">
    <property type="entry name" value="RIBONUCLEASE T2"/>
    <property type="match status" value="1"/>
</dbReference>
<organism evidence="5 6">
    <name type="scientific">Candidatus Thiodictyon syntrophicum</name>
    <dbReference type="NCBI Taxonomy" id="1166950"/>
    <lineage>
        <taxon>Bacteria</taxon>
        <taxon>Pseudomonadati</taxon>
        <taxon>Pseudomonadota</taxon>
        <taxon>Gammaproteobacteria</taxon>
        <taxon>Chromatiales</taxon>
        <taxon>Chromatiaceae</taxon>
        <taxon>Thiodictyon</taxon>
    </lineage>
</organism>
<evidence type="ECO:0000313" key="6">
    <source>
        <dbReference type="Proteomes" id="UP000232638"/>
    </source>
</evidence>
<keyword evidence="4" id="KW-0732">Signal</keyword>
<dbReference type="InterPro" id="IPR033130">
    <property type="entry name" value="RNase_T2_His_AS_2"/>
</dbReference>
<dbReference type="SUPFAM" id="SSF55895">
    <property type="entry name" value="Ribonuclease Rh-like"/>
    <property type="match status" value="1"/>
</dbReference>
<name>A0A2K8UAD1_9GAMM</name>
<dbReference type="PROSITE" id="PS00531">
    <property type="entry name" value="RNASE_T2_2"/>
    <property type="match status" value="1"/>
</dbReference>
<evidence type="ECO:0000256" key="4">
    <source>
        <dbReference type="SAM" id="SignalP"/>
    </source>
</evidence>
<gene>
    <name evidence="5" type="ORF">THSYN_17365</name>
</gene>
<dbReference type="Pfam" id="PF00445">
    <property type="entry name" value="Ribonuclease_T2"/>
    <property type="match status" value="1"/>
</dbReference>
<dbReference type="KEGG" id="tsy:THSYN_17365"/>
<proteinExistence type="inferred from homology"/>
<keyword evidence="6" id="KW-1185">Reference proteome</keyword>
<accession>A0A2K8UAD1</accession>
<sequence length="347" mass="37544">MHPSRPLLPLLPLLLCLWPLAAAAEPFAGSLIAEKDCPAGTSTKHQKNPGQIRLVPGQSYRVVARNQPQPTHYQVRIESAEPKDRWVEASCGRFAAPLAAAPQAPDQPSAPPAVTRAATPTTAPAAAAPGGMDAQYVLAATWQPAFCEPRPHRPECQGLTPERADARRFSLHGLWPQPIGRAYCGIAQPDRTAAESGDWKRLPRPDLSTATRAQLEQQMPGTAGNLERHEWAKHGSCYGTDAETYFRHALALLAQLNDSQVQRLFESNIGKRLRAEEVRAAVARTFGPGSGERVRLECDQDGLITELRIGLKGAITDQSPLAELIRAAPTRTVGCRGGWVDRAGPGR</sequence>